<organism evidence="4 5">
    <name type="scientific">Aeromonas lusitana</name>
    <dbReference type="NCBI Taxonomy" id="931529"/>
    <lineage>
        <taxon>Bacteria</taxon>
        <taxon>Pseudomonadati</taxon>
        <taxon>Pseudomonadota</taxon>
        <taxon>Gammaproteobacteria</taxon>
        <taxon>Aeromonadales</taxon>
        <taxon>Aeromonadaceae</taxon>
        <taxon>Aeromonas</taxon>
    </lineage>
</organism>
<evidence type="ECO:0000259" key="2">
    <source>
        <dbReference type="PROSITE" id="PS50110"/>
    </source>
</evidence>
<gene>
    <name evidence="4" type="ORF">CUC44_05600</name>
</gene>
<dbReference type="SUPFAM" id="SSF52172">
    <property type="entry name" value="CheY-like"/>
    <property type="match status" value="1"/>
</dbReference>
<dbReference type="Pfam" id="PF00563">
    <property type="entry name" value="EAL"/>
    <property type="match status" value="1"/>
</dbReference>
<dbReference type="Gene3D" id="3.20.20.450">
    <property type="entry name" value="EAL domain"/>
    <property type="match status" value="1"/>
</dbReference>
<proteinExistence type="predicted"/>
<dbReference type="InterPro" id="IPR001789">
    <property type="entry name" value="Sig_transdc_resp-reg_receiver"/>
</dbReference>
<dbReference type="SMART" id="SM00448">
    <property type="entry name" value="REC"/>
    <property type="match status" value="1"/>
</dbReference>
<dbReference type="SMART" id="SM00052">
    <property type="entry name" value="EAL"/>
    <property type="match status" value="1"/>
</dbReference>
<accession>A0A2M8HCF9</accession>
<dbReference type="EMBL" id="PGCP01000005">
    <property type="protein sequence ID" value="PJC94171.1"/>
    <property type="molecule type" value="Genomic_DNA"/>
</dbReference>
<dbReference type="PANTHER" id="PTHR33121">
    <property type="entry name" value="CYCLIC DI-GMP PHOSPHODIESTERASE PDEF"/>
    <property type="match status" value="1"/>
</dbReference>
<dbReference type="PROSITE" id="PS50110">
    <property type="entry name" value="RESPONSE_REGULATORY"/>
    <property type="match status" value="1"/>
</dbReference>
<dbReference type="InterPro" id="IPR001633">
    <property type="entry name" value="EAL_dom"/>
</dbReference>
<dbReference type="OrthoDB" id="9812358at2"/>
<dbReference type="InterPro" id="IPR035919">
    <property type="entry name" value="EAL_sf"/>
</dbReference>
<dbReference type="Proteomes" id="UP000232060">
    <property type="component" value="Unassembled WGS sequence"/>
</dbReference>
<dbReference type="PROSITE" id="PS50883">
    <property type="entry name" value="EAL"/>
    <property type="match status" value="1"/>
</dbReference>
<dbReference type="PANTHER" id="PTHR33121:SF79">
    <property type="entry name" value="CYCLIC DI-GMP PHOSPHODIESTERASE PDED-RELATED"/>
    <property type="match status" value="1"/>
</dbReference>
<dbReference type="Pfam" id="PF00072">
    <property type="entry name" value="Response_reg"/>
    <property type="match status" value="1"/>
</dbReference>
<evidence type="ECO:0000313" key="4">
    <source>
        <dbReference type="EMBL" id="PJC94171.1"/>
    </source>
</evidence>
<feature type="domain" description="EAL" evidence="3">
    <location>
        <begin position="141"/>
        <end position="394"/>
    </location>
</feature>
<name>A0A2M8HCF9_9GAMM</name>
<dbReference type="GO" id="GO:0000160">
    <property type="term" value="P:phosphorelay signal transduction system"/>
    <property type="evidence" value="ECO:0007669"/>
    <property type="project" value="InterPro"/>
</dbReference>
<sequence>MNNPGRELSLLVVEDNVFQRKVLMHQLRALGYPMPLAAGDGEAALALCNQHPVDILLCDLRMPGMDGMALLRRLSLNGFRGGIILVSALDEDVVEAVHRMSDAYGLRVLGRLDKPSSPARLAELLARWAPDTRPPLAGSGPHIGVADLTKALAQGEIMPWYQPKVSFATGEWLGVEALSRWLHPTLGMIPPGRFIPLAEEQGLITLLTERLIEQCLQDKAHWQTSGLAIKLSLNISSSSLVEGKLCDRLLEQCRQKGINPNLITLEVTESAFVKDLGHSLEMLSRLRMHGFGLSIDDFGTGYSSMQQLSLLPFTELKLDRSFVDRCHEDPVRLAIIESTLTLARKIGLRTVAEGVEDKATWDELARLGCDECQGYYAGRPMPQDQLLPWHEQWQARAPAR</sequence>
<evidence type="ECO:0000313" key="5">
    <source>
        <dbReference type="Proteomes" id="UP000232060"/>
    </source>
</evidence>
<comment type="caution">
    <text evidence="4">The sequence shown here is derived from an EMBL/GenBank/DDBJ whole genome shotgun (WGS) entry which is preliminary data.</text>
</comment>
<evidence type="ECO:0000259" key="3">
    <source>
        <dbReference type="PROSITE" id="PS50883"/>
    </source>
</evidence>
<dbReference type="CDD" id="cd01948">
    <property type="entry name" value="EAL"/>
    <property type="match status" value="1"/>
</dbReference>
<dbReference type="InterPro" id="IPR011006">
    <property type="entry name" value="CheY-like_superfamily"/>
</dbReference>
<feature type="domain" description="Response regulatory" evidence="2">
    <location>
        <begin position="9"/>
        <end position="129"/>
    </location>
</feature>
<dbReference type="RefSeq" id="WP_100858992.1">
    <property type="nucleotide sequence ID" value="NZ_PGCP01000005.1"/>
</dbReference>
<dbReference type="SUPFAM" id="SSF141868">
    <property type="entry name" value="EAL domain-like"/>
    <property type="match status" value="1"/>
</dbReference>
<keyword evidence="1" id="KW-0597">Phosphoprotein</keyword>
<reference evidence="4 5" key="1">
    <citation type="submission" date="2017-11" db="EMBL/GenBank/DDBJ databases">
        <title>Draft genome sequence of environmental isolate Aeromonas lusitania sp. nov. MDC 2473.</title>
        <authorList>
            <person name="Colston S.M."/>
            <person name="Navarro A."/>
            <person name="Martinez-Murcia A.J."/>
            <person name="Graf J."/>
        </authorList>
    </citation>
    <scope>NUCLEOTIDE SEQUENCE [LARGE SCALE GENOMIC DNA]</scope>
    <source>
        <strain evidence="4 5">MDC 2473</strain>
    </source>
</reference>
<evidence type="ECO:0000256" key="1">
    <source>
        <dbReference type="PROSITE-ProRule" id="PRU00169"/>
    </source>
</evidence>
<feature type="modified residue" description="4-aspartylphosphate" evidence="1">
    <location>
        <position position="59"/>
    </location>
</feature>
<dbReference type="AlphaFoldDB" id="A0A2M8HCF9"/>
<dbReference type="GO" id="GO:0071111">
    <property type="term" value="F:cyclic-guanylate-specific phosphodiesterase activity"/>
    <property type="evidence" value="ECO:0007669"/>
    <property type="project" value="InterPro"/>
</dbReference>
<dbReference type="InterPro" id="IPR050706">
    <property type="entry name" value="Cyclic-di-GMP_PDE-like"/>
</dbReference>
<protein>
    <submittedName>
        <fullName evidence="4">Diguanylate phosphodiesterase</fullName>
    </submittedName>
</protein>
<dbReference type="Gene3D" id="3.40.50.2300">
    <property type="match status" value="1"/>
</dbReference>
<keyword evidence="5" id="KW-1185">Reference proteome</keyword>